<evidence type="ECO:0000313" key="3">
    <source>
        <dbReference type="Proteomes" id="UP000570474"/>
    </source>
</evidence>
<dbReference type="GO" id="GO:0005524">
    <property type="term" value="F:ATP binding"/>
    <property type="evidence" value="ECO:0007669"/>
    <property type="project" value="InterPro"/>
</dbReference>
<gene>
    <name evidence="2" type="ORF">HGH92_20760</name>
</gene>
<evidence type="ECO:0000259" key="1">
    <source>
        <dbReference type="Pfam" id="PF07728"/>
    </source>
</evidence>
<organism evidence="2 3">
    <name type="scientific">Chitinophaga varians</name>
    <dbReference type="NCBI Taxonomy" id="2202339"/>
    <lineage>
        <taxon>Bacteria</taxon>
        <taxon>Pseudomonadati</taxon>
        <taxon>Bacteroidota</taxon>
        <taxon>Chitinophagia</taxon>
        <taxon>Chitinophagales</taxon>
        <taxon>Chitinophagaceae</taxon>
        <taxon>Chitinophaga</taxon>
    </lineage>
</organism>
<dbReference type="SUPFAM" id="SSF52540">
    <property type="entry name" value="P-loop containing nucleoside triphosphate hydrolases"/>
    <property type="match status" value="1"/>
</dbReference>
<name>A0A847RUJ9_9BACT</name>
<dbReference type="AlphaFoldDB" id="A0A847RUJ9"/>
<sequence length="378" mass="42702">MATTKTPQFNYITYGTKVNAQQVERMLEHVTHQHFDNPQHAGKRRPTPICIWGLHGIGKTEMVRDFAQRKGYQFTYIAPAQFEEMGDLLGMPKISHHLDNAATQFVAPDWVPKQAGPGIFLIDDVNRADDRILRGIMQLLQNYELVSWRFPEGWIIILTANPDGGDYSVSTMDDAMLTRMMHVTMEFDVKTWARWAENAGIDPRGIDFILAYPEVVTGTRTTPRSLVQFFQSLETITDLRADLDLVKMLGDGCLDEATTTAFITFVNMDLDKLIAPEDILNAPNFQILEGQIKALVDGQTKRMDILSVIMTRLTNHLLNTKEELSDKAFANLKAFILLGFIPNDLRLAMAQDLVNATNKSLKKLYSIPEVAKLLLAKM</sequence>
<dbReference type="Gene3D" id="3.40.50.300">
    <property type="entry name" value="P-loop containing nucleotide triphosphate hydrolases"/>
    <property type="match status" value="1"/>
</dbReference>
<reference evidence="2 3" key="1">
    <citation type="submission" date="2020-04" db="EMBL/GenBank/DDBJ databases">
        <authorList>
            <person name="Yin C."/>
        </authorList>
    </citation>
    <scope>NUCLEOTIDE SEQUENCE [LARGE SCALE GENOMIC DNA]</scope>
    <source>
        <strain evidence="2 3">Ae27</strain>
    </source>
</reference>
<dbReference type="EMBL" id="JABAIA010000002">
    <property type="protein sequence ID" value="NLR66753.1"/>
    <property type="molecule type" value="Genomic_DNA"/>
</dbReference>
<dbReference type="Pfam" id="PF07728">
    <property type="entry name" value="AAA_5"/>
    <property type="match status" value="1"/>
</dbReference>
<comment type="caution">
    <text evidence="2">The sequence shown here is derived from an EMBL/GenBank/DDBJ whole genome shotgun (WGS) entry which is preliminary data.</text>
</comment>
<dbReference type="RefSeq" id="WP_168872660.1">
    <property type="nucleotide sequence ID" value="NZ_JABAIA010000002.1"/>
</dbReference>
<accession>A0A847RUJ9</accession>
<protein>
    <submittedName>
        <fullName evidence="2">AAA domain-containing protein</fullName>
    </submittedName>
</protein>
<dbReference type="Proteomes" id="UP000570474">
    <property type="component" value="Unassembled WGS sequence"/>
</dbReference>
<dbReference type="GO" id="GO:0016887">
    <property type="term" value="F:ATP hydrolysis activity"/>
    <property type="evidence" value="ECO:0007669"/>
    <property type="project" value="InterPro"/>
</dbReference>
<proteinExistence type="predicted"/>
<dbReference type="InterPro" id="IPR027417">
    <property type="entry name" value="P-loop_NTPase"/>
</dbReference>
<evidence type="ECO:0000313" key="2">
    <source>
        <dbReference type="EMBL" id="NLR66753.1"/>
    </source>
</evidence>
<keyword evidence="3" id="KW-1185">Reference proteome</keyword>
<dbReference type="InterPro" id="IPR011704">
    <property type="entry name" value="ATPase_dyneun-rel_AAA"/>
</dbReference>
<dbReference type="CDD" id="cd00009">
    <property type="entry name" value="AAA"/>
    <property type="match status" value="1"/>
</dbReference>
<feature type="domain" description="ATPase dynein-related AAA" evidence="1">
    <location>
        <begin position="49"/>
        <end position="180"/>
    </location>
</feature>